<gene>
    <name evidence="11" type="ORF">QWI16_10345</name>
</gene>
<sequence length="246" mass="26526">MDLLSIIGVILGFAAIIGGNFIEGGSLGSLVNLPAAVIVLGGTIGAAMLQTPKDCLKRAMRLFRWVFRPPHIDFHAGVNRVTSWSVVARKEGLLGLERLAEEEKDSFARKGLELLVDGNEPDAIRRVLEGDMILQEQRNMDAVRVYESMGGYSPTIGIIGAVMGLIHVMSNLADPEQLGPGIAVAFVATIYGVALANLFLLPIANKLKQCVDRDSRYHEMLIEGVMGIADGENPKAIEVKLSGYLT</sequence>
<keyword evidence="4" id="KW-0283">Flagellar rotation</keyword>
<organism evidence="11 12">
    <name type="scientific">Gilvimarinus algae</name>
    <dbReference type="NCBI Taxonomy" id="3058037"/>
    <lineage>
        <taxon>Bacteria</taxon>
        <taxon>Pseudomonadati</taxon>
        <taxon>Pseudomonadota</taxon>
        <taxon>Gammaproteobacteria</taxon>
        <taxon>Cellvibrionales</taxon>
        <taxon>Cellvibrionaceae</taxon>
        <taxon>Gilvimarinus</taxon>
    </lineage>
</organism>
<dbReference type="InterPro" id="IPR002898">
    <property type="entry name" value="MotA_ExbB_proton_chnl"/>
</dbReference>
<dbReference type="PANTHER" id="PTHR30433:SF3">
    <property type="entry name" value="MOTILITY PROTEIN A"/>
    <property type="match status" value="1"/>
</dbReference>
<keyword evidence="11" id="KW-0966">Cell projection</keyword>
<evidence type="ECO:0000259" key="9">
    <source>
        <dbReference type="Pfam" id="PF01618"/>
    </source>
</evidence>
<dbReference type="EMBL" id="JAULRT010000052">
    <property type="protein sequence ID" value="MDO3382571.1"/>
    <property type="molecule type" value="Genomic_DNA"/>
</dbReference>
<evidence type="ECO:0000256" key="3">
    <source>
        <dbReference type="ARBA" id="ARBA00022692"/>
    </source>
</evidence>
<evidence type="ECO:0000256" key="1">
    <source>
        <dbReference type="ARBA" id="ARBA00004651"/>
    </source>
</evidence>
<evidence type="ECO:0000313" key="12">
    <source>
        <dbReference type="Proteomes" id="UP001168380"/>
    </source>
</evidence>
<proteinExistence type="inferred from homology"/>
<keyword evidence="2" id="KW-1003">Cell membrane</keyword>
<keyword evidence="3 8" id="KW-0812">Transmembrane</keyword>
<evidence type="ECO:0000313" key="11">
    <source>
        <dbReference type="EMBL" id="MDO3382571.1"/>
    </source>
</evidence>
<keyword evidence="12" id="KW-1185">Reference proteome</keyword>
<keyword evidence="7" id="KW-0653">Protein transport</keyword>
<dbReference type="NCBIfam" id="NF006583">
    <property type="entry name" value="PRK09109.1"/>
    <property type="match status" value="1"/>
</dbReference>
<evidence type="ECO:0000256" key="6">
    <source>
        <dbReference type="ARBA" id="ARBA00023136"/>
    </source>
</evidence>
<keyword evidence="5 8" id="KW-1133">Transmembrane helix</keyword>
<keyword evidence="7" id="KW-0813">Transport</keyword>
<evidence type="ECO:0000256" key="4">
    <source>
        <dbReference type="ARBA" id="ARBA00022779"/>
    </source>
</evidence>
<evidence type="ECO:0000259" key="10">
    <source>
        <dbReference type="Pfam" id="PF20560"/>
    </source>
</evidence>
<feature type="transmembrane region" description="Helical" evidence="8">
    <location>
        <begin position="30"/>
        <end position="51"/>
    </location>
</feature>
<dbReference type="Pfam" id="PF20560">
    <property type="entry name" value="MotA_N"/>
    <property type="match status" value="1"/>
</dbReference>
<evidence type="ECO:0000256" key="7">
    <source>
        <dbReference type="RuleBase" id="RU004057"/>
    </source>
</evidence>
<feature type="domain" description="Motility protein A N-terminal" evidence="10">
    <location>
        <begin position="6"/>
        <end position="71"/>
    </location>
</feature>
<feature type="transmembrane region" description="Helical" evidence="8">
    <location>
        <begin position="182"/>
        <end position="203"/>
    </location>
</feature>
<name>A0ABT8TIS1_9GAMM</name>
<dbReference type="RefSeq" id="WP_302712902.1">
    <property type="nucleotide sequence ID" value="NZ_JAULRT010000052.1"/>
</dbReference>
<keyword evidence="6 8" id="KW-0472">Membrane</keyword>
<dbReference type="PANTHER" id="PTHR30433">
    <property type="entry name" value="CHEMOTAXIS PROTEIN MOTA"/>
    <property type="match status" value="1"/>
</dbReference>
<comment type="similarity">
    <text evidence="7">Belongs to the exbB/tolQ family.</text>
</comment>
<dbReference type="Pfam" id="PF01618">
    <property type="entry name" value="MotA_ExbB"/>
    <property type="match status" value="1"/>
</dbReference>
<keyword evidence="11" id="KW-0282">Flagellum</keyword>
<protein>
    <submittedName>
        <fullName evidence="11">Flagellar motor protein</fullName>
    </submittedName>
</protein>
<accession>A0ABT8TIS1</accession>
<keyword evidence="11" id="KW-0969">Cilium</keyword>
<comment type="subcellular location">
    <subcellularLocation>
        <location evidence="1">Cell membrane</location>
        <topology evidence="1">Multi-pass membrane protein</topology>
    </subcellularLocation>
    <subcellularLocation>
        <location evidence="7">Membrane</location>
        <topology evidence="7">Multi-pass membrane protein</topology>
    </subcellularLocation>
</comment>
<comment type="caution">
    <text evidence="11">The sequence shown here is derived from an EMBL/GenBank/DDBJ whole genome shotgun (WGS) entry which is preliminary data.</text>
</comment>
<dbReference type="InterPro" id="IPR047055">
    <property type="entry name" value="MotA-like"/>
</dbReference>
<evidence type="ECO:0000256" key="2">
    <source>
        <dbReference type="ARBA" id="ARBA00022475"/>
    </source>
</evidence>
<dbReference type="Proteomes" id="UP001168380">
    <property type="component" value="Unassembled WGS sequence"/>
</dbReference>
<dbReference type="InterPro" id="IPR046786">
    <property type="entry name" value="MotA_N"/>
</dbReference>
<feature type="domain" description="MotA/TolQ/ExbB proton channel" evidence="9">
    <location>
        <begin position="101"/>
        <end position="219"/>
    </location>
</feature>
<reference evidence="11" key="1">
    <citation type="submission" date="2023-07" db="EMBL/GenBank/DDBJ databases">
        <title>Gilvimarinus algae sp. nov., isolated from the surface of Kelp.</title>
        <authorList>
            <person name="Sun Y.Y."/>
            <person name="Gong Y."/>
            <person name="Du Z.J."/>
        </authorList>
    </citation>
    <scope>NUCLEOTIDE SEQUENCE</scope>
    <source>
        <strain evidence="11">SDUM040014</strain>
    </source>
</reference>
<evidence type="ECO:0000256" key="5">
    <source>
        <dbReference type="ARBA" id="ARBA00022989"/>
    </source>
</evidence>
<feature type="transmembrane region" description="Helical" evidence="8">
    <location>
        <begin position="149"/>
        <end position="170"/>
    </location>
</feature>
<evidence type="ECO:0000256" key="8">
    <source>
        <dbReference type="SAM" id="Phobius"/>
    </source>
</evidence>